<accession>A0ABQ8EXN2</accession>
<reference evidence="2 3" key="1">
    <citation type="submission" date="2021-02" db="EMBL/GenBank/DDBJ databases">
        <title>Variation within the Batrachochytrium salamandrivorans European outbreak.</title>
        <authorList>
            <person name="Kelly M."/>
            <person name="Pasmans F."/>
            <person name="Shea T.P."/>
            <person name="Munoz J.F."/>
            <person name="Carranza S."/>
            <person name="Cuomo C.A."/>
            <person name="Martel A."/>
        </authorList>
    </citation>
    <scope>NUCLEOTIDE SEQUENCE [LARGE SCALE GENOMIC DNA]</scope>
    <source>
        <strain evidence="2 3">AMFP18/2</strain>
    </source>
</reference>
<feature type="compositionally biased region" description="Basic and acidic residues" evidence="1">
    <location>
        <begin position="89"/>
        <end position="115"/>
    </location>
</feature>
<dbReference type="EMBL" id="JAFCIX010000569">
    <property type="protein sequence ID" value="KAH6587046.1"/>
    <property type="molecule type" value="Genomic_DNA"/>
</dbReference>
<feature type="region of interest" description="Disordered" evidence="1">
    <location>
        <begin position="67"/>
        <end position="123"/>
    </location>
</feature>
<evidence type="ECO:0000256" key="1">
    <source>
        <dbReference type="SAM" id="MobiDB-lite"/>
    </source>
</evidence>
<comment type="caution">
    <text evidence="2">The sequence shown here is derived from an EMBL/GenBank/DDBJ whole genome shotgun (WGS) entry which is preliminary data.</text>
</comment>
<gene>
    <name evidence="2" type="ORF">BASA50_000094</name>
</gene>
<organism evidence="2 3">
    <name type="scientific">Batrachochytrium salamandrivorans</name>
    <dbReference type="NCBI Taxonomy" id="1357716"/>
    <lineage>
        <taxon>Eukaryota</taxon>
        <taxon>Fungi</taxon>
        <taxon>Fungi incertae sedis</taxon>
        <taxon>Chytridiomycota</taxon>
        <taxon>Chytridiomycota incertae sedis</taxon>
        <taxon>Chytridiomycetes</taxon>
        <taxon>Rhizophydiales</taxon>
        <taxon>Rhizophydiales incertae sedis</taxon>
        <taxon>Batrachochytrium</taxon>
    </lineage>
</organism>
<proteinExistence type="predicted"/>
<dbReference type="Proteomes" id="UP001648503">
    <property type="component" value="Unassembled WGS sequence"/>
</dbReference>
<evidence type="ECO:0000313" key="3">
    <source>
        <dbReference type="Proteomes" id="UP001648503"/>
    </source>
</evidence>
<keyword evidence="3" id="KW-1185">Reference proteome</keyword>
<evidence type="ECO:0000313" key="2">
    <source>
        <dbReference type="EMBL" id="KAH6587046.1"/>
    </source>
</evidence>
<name>A0ABQ8EXN2_9FUNG</name>
<sequence length="123" mass="13659">MGRSAKFFRLGQTKSERDRIRISKNTKVEKIQNVPERVKKVSNGARAGLEAVMADAPNTHDAVMTLVSSARSQKPRPASHAAPNSSKKPTLDKRGVPAKSKVLDKDYLKMMDSKKLQQQKTTK</sequence>
<protein>
    <submittedName>
        <fullName evidence="2">Uncharacterized protein</fullName>
    </submittedName>
</protein>